<proteinExistence type="predicted"/>
<evidence type="ECO:0000313" key="1">
    <source>
        <dbReference type="Proteomes" id="UP000887563"/>
    </source>
</evidence>
<dbReference type="AlphaFoldDB" id="A0A914L9N9"/>
<protein>
    <submittedName>
        <fullName evidence="2">Uncharacterized protein</fullName>
    </submittedName>
</protein>
<keyword evidence="1" id="KW-1185">Reference proteome</keyword>
<reference evidence="2" key="1">
    <citation type="submission" date="2022-11" db="UniProtKB">
        <authorList>
            <consortium name="WormBaseParasite"/>
        </authorList>
    </citation>
    <scope>IDENTIFICATION</scope>
</reference>
<evidence type="ECO:0000313" key="2">
    <source>
        <dbReference type="WBParaSite" id="Minc3s00358g10925"/>
    </source>
</evidence>
<name>A0A914L9N9_MELIC</name>
<accession>A0A914L9N9</accession>
<organism evidence="1 2">
    <name type="scientific">Meloidogyne incognita</name>
    <name type="common">Southern root-knot nematode worm</name>
    <name type="synonym">Oxyuris incognita</name>
    <dbReference type="NCBI Taxonomy" id="6306"/>
    <lineage>
        <taxon>Eukaryota</taxon>
        <taxon>Metazoa</taxon>
        <taxon>Ecdysozoa</taxon>
        <taxon>Nematoda</taxon>
        <taxon>Chromadorea</taxon>
        <taxon>Rhabditida</taxon>
        <taxon>Tylenchina</taxon>
        <taxon>Tylenchomorpha</taxon>
        <taxon>Tylenchoidea</taxon>
        <taxon>Meloidogynidae</taxon>
        <taxon>Meloidogyninae</taxon>
        <taxon>Meloidogyne</taxon>
        <taxon>Meloidogyne incognita group</taxon>
    </lineage>
</organism>
<sequence>MIKRISHSIIRQFNTSAKALFQHENIFPSSSQNVPKTDTKFINKTSLPDSIERDCQRWESALKKDMELKMENRQWLDLNLKCLDVFTHNRSSKLIISTENMSKNLTPSQKNDLSQILKVNSSIYLQIPNFSSDNCEHFISSGIVVSVFNGGFSVYFNQPIDDSTPFLNKTVKIQLSGTKTNISQLEFLRIRDTWHSLLGYDLLLYAYKCNKREEQGNRLVDSLKLIEGEDLKTIEERLAFAAALNLQRKLVSIHIGGQARTRMVAKYLDIITRKNSNIKIAIISPQIDQLYLMSRYHEMYGKTNFVSIQKLDSKLLQNIVKNPSTRALIERKSVEPGKGLLVEKAVNQGDNNIVFIGHSNSLLKIFISSKFAFDVVVLDGAERRSEIGSWQAILSLSPCARLFGDYAHLKRTFTPMLNRSLIQRLDESFGEEVNFHITNPRDDPM</sequence>
<dbReference type="Proteomes" id="UP000887563">
    <property type="component" value="Unplaced"/>
</dbReference>
<dbReference type="WBParaSite" id="Minc3s00358g10925">
    <property type="protein sequence ID" value="Minc3s00358g10925"/>
    <property type="gene ID" value="Minc3s00358g10925"/>
</dbReference>